<organism evidence="2 3">
    <name type="scientific">Pustulibacterium marinum</name>
    <dbReference type="NCBI Taxonomy" id="1224947"/>
    <lineage>
        <taxon>Bacteria</taxon>
        <taxon>Pseudomonadati</taxon>
        <taxon>Bacteroidota</taxon>
        <taxon>Flavobacteriia</taxon>
        <taxon>Flavobacteriales</taxon>
        <taxon>Flavobacteriaceae</taxon>
        <taxon>Pustulibacterium</taxon>
    </lineage>
</organism>
<feature type="signal peptide" evidence="1">
    <location>
        <begin position="1"/>
        <end position="21"/>
    </location>
</feature>
<name>A0A1I7H497_9FLAO</name>
<dbReference type="RefSeq" id="WP_093025105.1">
    <property type="nucleotide sequence ID" value="NZ_FPBK01000007.1"/>
</dbReference>
<evidence type="ECO:0008006" key="4">
    <source>
        <dbReference type="Google" id="ProtNLM"/>
    </source>
</evidence>
<protein>
    <recommendedName>
        <fullName evidence="4">Lipoprotein</fullName>
    </recommendedName>
</protein>
<evidence type="ECO:0000313" key="3">
    <source>
        <dbReference type="Proteomes" id="UP000199138"/>
    </source>
</evidence>
<accession>A0A1I7H497</accession>
<dbReference type="STRING" id="1224947.SAMN05216480_10738"/>
<proteinExistence type="predicted"/>
<dbReference type="PROSITE" id="PS51257">
    <property type="entry name" value="PROKAR_LIPOPROTEIN"/>
    <property type="match status" value="1"/>
</dbReference>
<dbReference type="Proteomes" id="UP000199138">
    <property type="component" value="Unassembled WGS sequence"/>
</dbReference>
<feature type="chain" id="PRO_5011671266" description="Lipoprotein" evidence="1">
    <location>
        <begin position="22"/>
        <end position="132"/>
    </location>
</feature>
<evidence type="ECO:0000256" key="1">
    <source>
        <dbReference type="SAM" id="SignalP"/>
    </source>
</evidence>
<dbReference type="AlphaFoldDB" id="A0A1I7H497"/>
<gene>
    <name evidence="2" type="ORF">SAMN05216480_10738</name>
</gene>
<keyword evidence="1" id="KW-0732">Signal</keyword>
<sequence length="132" mass="14953">MNRFYYIGMLFAAFSMSSCFFTDYESEKITSPSGDFKISTTVNRTKKEKDTYADVIVHLYNKQGNIQAVNTNAGDGSAWAIGWTVVGDTIVLQSSDIGNQAWAIQQQTLVPLEMTDDLHERAEQLYKEKYKD</sequence>
<dbReference type="OrthoDB" id="1495435at2"/>
<reference evidence="3" key="1">
    <citation type="submission" date="2016-10" db="EMBL/GenBank/DDBJ databases">
        <authorList>
            <person name="Varghese N."/>
            <person name="Submissions S."/>
        </authorList>
    </citation>
    <scope>NUCLEOTIDE SEQUENCE [LARGE SCALE GENOMIC DNA]</scope>
    <source>
        <strain evidence="3">CGMCC 1.12333</strain>
    </source>
</reference>
<evidence type="ECO:0000313" key="2">
    <source>
        <dbReference type="EMBL" id="SFU55504.1"/>
    </source>
</evidence>
<dbReference type="EMBL" id="FPBK01000007">
    <property type="protein sequence ID" value="SFU55504.1"/>
    <property type="molecule type" value="Genomic_DNA"/>
</dbReference>
<keyword evidence="3" id="KW-1185">Reference proteome</keyword>